<organism evidence="5">
    <name type="scientific">Grosmannia clavigera (strain kw1407 / UAMH 11150)</name>
    <name type="common">Blue stain fungus</name>
    <name type="synonym">Graphiocladiella clavigera</name>
    <dbReference type="NCBI Taxonomy" id="655863"/>
    <lineage>
        <taxon>Eukaryota</taxon>
        <taxon>Fungi</taxon>
        <taxon>Dikarya</taxon>
        <taxon>Ascomycota</taxon>
        <taxon>Pezizomycotina</taxon>
        <taxon>Sordariomycetes</taxon>
        <taxon>Sordariomycetidae</taxon>
        <taxon>Ophiostomatales</taxon>
        <taxon>Ophiostomataceae</taxon>
        <taxon>Leptographium</taxon>
    </lineage>
</organism>
<keyword evidence="5" id="KW-1185">Reference proteome</keyword>
<dbReference type="InterPro" id="IPR013087">
    <property type="entry name" value="Znf_C2H2_type"/>
</dbReference>
<evidence type="ECO:0000256" key="1">
    <source>
        <dbReference type="PROSITE-ProRule" id="PRU00042"/>
    </source>
</evidence>
<dbReference type="InParanoid" id="F0XK84"/>
<evidence type="ECO:0000313" key="4">
    <source>
        <dbReference type="EMBL" id="EFX01978.1"/>
    </source>
</evidence>
<feature type="compositionally biased region" description="Basic and acidic residues" evidence="2">
    <location>
        <begin position="272"/>
        <end position="292"/>
    </location>
</feature>
<evidence type="ECO:0000259" key="3">
    <source>
        <dbReference type="PROSITE" id="PS50157"/>
    </source>
</evidence>
<name>F0XK84_GROCL</name>
<feature type="domain" description="C2H2-type" evidence="3">
    <location>
        <begin position="325"/>
        <end position="352"/>
    </location>
</feature>
<accession>F0XK84</accession>
<dbReference type="PROSITE" id="PS50157">
    <property type="entry name" value="ZINC_FINGER_C2H2_2"/>
    <property type="match status" value="1"/>
</dbReference>
<feature type="compositionally biased region" description="Basic and acidic residues" evidence="2">
    <location>
        <begin position="232"/>
        <end position="249"/>
    </location>
</feature>
<dbReference type="PANTHER" id="PTHR38166:SF1">
    <property type="entry name" value="C2H2-TYPE DOMAIN-CONTAINING PROTEIN"/>
    <property type="match status" value="1"/>
</dbReference>
<reference evidence="4 5" key="1">
    <citation type="journal article" date="2011" name="Proc. Natl. Acad. Sci. U.S.A.">
        <title>Genome and transcriptome analyses of the mountain pine beetle-fungal symbiont Grosmannia clavigera, a lodgepole pine pathogen.</title>
        <authorList>
            <person name="DiGuistini S."/>
            <person name="Wang Y."/>
            <person name="Liao N.Y."/>
            <person name="Taylor G."/>
            <person name="Tanguay P."/>
            <person name="Feau N."/>
            <person name="Henrissat B."/>
            <person name="Chan S.K."/>
            <person name="Hesse-Orce U."/>
            <person name="Alamouti S.M."/>
            <person name="Tsui C.K.M."/>
            <person name="Docking R.T."/>
            <person name="Levasseur A."/>
            <person name="Haridas S."/>
            <person name="Robertson G."/>
            <person name="Birol I."/>
            <person name="Holt R.A."/>
            <person name="Marra M.A."/>
            <person name="Hamelin R.C."/>
            <person name="Hirst M."/>
            <person name="Jones S.J.M."/>
            <person name="Bohlmann J."/>
            <person name="Breuil C."/>
        </authorList>
    </citation>
    <scope>NUCLEOTIDE SEQUENCE [LARGE SCALE GENOMIC DNA]</scope>
    <source>
        <strain evidence="5">kw1407 / UAMH 11150</strain>
    </source>
</reference>
<dbReference type="GeneID" id="25978328"/>
<keyword evidence="1" id="KW-0479">Metal-binding</keyword>
<dbReference type="AlphaFoldDB" id="F0XK84"/>
<sequence length="519" mass="57886">MLIRDLCLPESADSPTSSESTCESIATTPVEEIATSEQRTSKNGFIAPFPAGQYFRPPEMAYSFGYGGDGRFLPAISDLPRRLGPADNNFNIRTSQVSQMHGIQSTPVFGYTAFGALPDYERKWPPGGPPHRMPEQERQQYPKDPFDIALQMASQRCIMGRQNPFGWPPTDSQQHVFQQLLPKNPGTPKPAERKQAPPRKQPSKQKAPRKTTPKKAPSEKSKPPKKQVQKGKAKEQSSEVSPRLEKRPQEILQEGSPHELSETEDAPSGQRMSDEELVERYRQEASKKRPADDDSEDDEEEDDESRRLPANCGIGEHLYRHHIHIACDRCASTFPNRDELRDHLRQQTPCKVSVRKVAEDAGFGIETEKRLRSRKKLEGDSESDKWAHMFRILFPSYEGKPTPSPIVVDVEAAMFARDLVAAKLQEAGDSCTSLFATVHESIINALNMVTAVAEQQLRLSEGSADVDSGEALVSDETQALYESSMTKLAALAEEFEAAMVSLPSSAGEGRSKKRLRKEE</sequence>
<dbReference type="EMBL" id="GL629787">
    <property type="protein sequence ID" value="EFX01978.1"/>
    <property type="molecule type" value="Genomic_DNA"/>
</dbReference>
<evidence type="ECO:0000313" key="5">
    <source>
        <dbReference type="Proteomes" id="UP000007796"/>
    </source>
</evidence>
<dbReference type="GO" id="GO:0008270">
    <property type="term" value="F:zinc ion binding"/>
    <property type="evidence" value="ECO:0007669"/>
    <property type="project" value="UniProtKB-KW"/>
</dbReference>
<feature type="compositionally biased region" description="Basic residues" evidence="2">
    <location>
        <begin position="201"/>
        <end position="213"/>
    </location>
</feature>
<dbReference type="PANTHER" id="PTHR38166">
    <property type="entry name" value="C2H2-TYPE DOMAIN-CONTAINING PROTEIN-RELATED"/>
    <property type="match status" value="1"/>
</dbReference>
<feature type="compositionally biased region" description="Acidic residues" evidence="2">
    <location>
        <begin position="293"/>
        <end position="303"/>
    </location>
</feature>
<feature type="region of interest" description="Disordered" evidence="2">
    <location>
        <begin position="1"/>
        <end position="25"/>
    </location>
</feature>
<protein>
    <recommendedName>
        <fullName evidence="3">C2H2-type domain-containing protein</fullName>
    </recommendedName>
</protein>
<dbReference type="eggNOG" id="ENOG502SAWK">
    <property type="taxonomic scope" value="Eukaryota"/>
</dbReference>
<dbReference type="RefSeq" id="XP_014171460.1">
    <property type="nucleotide sequence ID" value="XM_014315985.1"/>
</dbReference>
<dbReference type="HOGENOM" id="CLU_524826_0_0_1"/>
<keyword evidence="1" id="KW-0862">Zinc</keyword>
<evidence type="ECO:0000256" key="2">
    <source>
        <dbReference type="SAM" id="MobiDB-lite"/>
    </source>
</evidence>
<dbReference type="Proteomes" id="UP000007796">
    <property type="component" value="Unassembled WGS sequence"/>
</dbReference>
<feature type="compositionally biased region" description="Polar residues" evidence="2">
    <location>
        <begin position="13"/>
        <end position="25"/>
    </location>
</feature>
<dbReference type="OrthoDB" id="4738706at2759"/>
<keyword evidence="1" id="KW-0863">Zinc-finger</keyword>
<feature type="region of interest" description="Disordered" evidence="2">
    <location>
        <begin position="120"/>
        <end position="139"/>
    </location>
</feature>
<proteinExistence type="predicted"/>
<feature type="region of interest" description="Disordered" evidence="2">
    <location>
        <begin position="180"/>
        <end position="309"/>
    </location>
</feature>
<gene>
    <name evidence="4" type="ORF">CMQ_5049</name>
</gene>